<evidence type="ECO:0008006" key="4">
    <source>
        <dbReference type="Google" id="ProtNLM"/>
    </source>
</evidence>
<name>A0A223P048_9SPHI</name>
<evidence type="ECO:0000313" key="2">
    <source>
        <dbReference type="EMBL" id="ASU35493.1"/>
    </source>
</evidence>
<accession>A0A223P048</accession>
<organism evidence="2 3">
    <name type="scientific">Mucilaginibacter xinganensis</name>
    <dbReference type="NCBI Taxonomy" id="1234841"/>
    <lineage>
        <taxon>Bacteria</taxon>
        <taxon>Pseudomonadati</taxon>
        <taxon>Bacteroidota</taxon>
        <taxon>Sphingobacteriia</taxon>
        <taxon>Sphingobacteriales</taxon>
        <taxon>Sphingobacteriaceae</taxon>
        <taxon>Mucilaginibacter</taxon>
    </lineage>
</organism>
<evidence type="ECO:0000256" key="1">
    <source>
        <dbReference type="SAM" id="SignalP"/>
    </source>
</evidence>
<keyword evidence="1" id="KW-0732">Signal</keyword>
<keyword evidence="3" id="KW-1185">Reference proteome</keyword>
<dbReference type="Proteomes" id="UP000215002">
    <property type="component" value="Chromosome"/>
</dbReference>
<proteinExistence type="predicted"/>
<dbReference type="OrthoDB" id="958110at2"/>
<gene>
    <name evidence="2" type="ORF">MuYL_3608</name>
</gene>
<sequence length="140" mass="15271">MKKIILTLGLLVAIGTATFAQCDKSVVLNSSKTDHLDADGKLTRSEDESAMIEISKTTVDVSINGEHKIAGIIKSTTCDWKVPFKEGKTVIKASTDRDGQEKTFTMTIEGKDGKVTLYFEMEGEPNDKVRVGIDKFVAKA</sequence>
<dbReference type="RefSeq" id="WP_094571665.1">
    <property type="nucleotide sequence ID" value="NZ_CP022743.1"/>
</dbReference>
<dbReference type="KEGG" id="muc:MuYL_3608"/>
<protein>
    <recommendedName>
        <fullName evidence="4">Lipocalin-like domain-containing protein</fullName>
    </recommendedName>
</protein>
<feature type="chain" id="PRO_5012103941" description="Lipocalin-like domain-containing protein" evidence="1">
    <location>
        <begin position="21"/>
        <end position="140"/>
    </location>
</feature>
<feature type="signal peptide" evidence="1">
    <location>
        <begin position="1"/>
        <end position="20"/>
    </location>
</feature>
<evidence type="ECO:0000313" key="3">
    <source>
        <dbReference type="Proteomes" id="UP000215002"/>
    </source>
</evidence>
<dbReference type="AlphaFoldDB" id="A0A223P048"/>
<reference evidence="2 3" key="1">
    <citation type="submission" date="2017-08" db="EMBL/GenBank/DDBJ databases">
        <title>Complete genome sequence of Mucilaginibacter sp. strain BJC16-A31.</title>
        <authorList>
            <consortium name="Henan University of Science and Technology"/>
            <person name="You X."/>
        </authorList>
    </citation>
    <scope>NUCLEOTIDE SEQUENCE [LARGE SCALE GENOMIC DNA]</scope>
    <source>
        <strain evidence="2 3">BJC16-A31</strain>
    </source>
</reference>
<dbReference type="EMBL" id="CP022743">
    <property type="protein sequence ID" value="ASU35493.1"/>
    <property type="molecule type" value="Genomic_DNA"/>
</dbReference>